<keyword evidence="9" id="KW-1185">Reference proteome</keyword>
<evidence type="ECO:0000256" key="2">
    <source>
        <dbReference type="ARBA" id="ARBA00022553"/>
    </source>
</evidence>
<dbReference type="Pfam" id="PF04205">
    <property type="entry name" value="FMN_bind"/>
    <property type="match status" value="1"/>
</dbReference>
<dbReference type="HOGENOM" id="CLU_124283_1_0_5"/>
<keyword evidence="4" id="KW-0288">FMN</keyword>
<name>Q0BRG7_GRABC</name>
<dbReference type="STRING" id="391165.GbCGDNIH1_1687"/>
<keyword evidence="8" id="KW-0560">Oxidoreductase</keyword>
<evidence type="ECO:0000313" key="8">
    <source>
        <dbReference type="EMBL" id="ABI62585.1"/>
    </source>
</evidence>
<dbReference type="GO" id="GO:0022900">
    <property type="term" value="P:electron transport chain"/>
    <property type="evidence" value="ECO:0007669"/>
    <property type="project" value="InterPro"/>
</dbReference>
<dbReference type="SMART" id="SM00900">
    <property type="entry name" value="FMN_bind"/>
    <property type="match status" value="1"/>
</dbReference>
<dbReference type="PROSITE" id="PS51257">
    <property type="entry name" value="PROKAR_LIPOPROTEIN"/>
    <property type="match status" value="1"/>
</dbReference>
<keyword evidence="3" id="KW-0285">Flavoprotein</keyword>
<keyword evidence="5" id="KW-0249">Electron transport</keyword>
<reference evidence="8 9" key="1">
    <citation type="journal article" date="2007" name="J. Bacteriol.">
        <title>Genome sequence analysis of the emerging human pathogenic acetic acid bacterium Granulibacter bethesdensis.</title>
        <authorList>
            <person name="Greenberg D.E."/>
            <person name="Porcella S.F."/>
            <person name="Zelazny A.M."/>
            <person name="Virtaneva K."/>
            <person name="Sturdevant D.E."/>
            <person name="Kupko J.J.III."/>
            <person name="Barbian K.D."/>
            <person name="Babar A."/>
            <person name="Dorward D.W."/>
            <person name="Holland S.M."/>
        </authorList>
    </citation>
    <scope>NUCLEOTIDE SEQUENCE [LARGE SCALE GENOMIC DNA]</scope>
    <source>
        <strain evidence="9">ATCC BAA-1260 / CGDNIH1</strain>
    </source>
</reference>
<dbReference type="eggNOG" id="COG4659">
    <property type="taxonomic scope" value="Bacteria"/>
</dbReference>
<dbReference type="PANTHER" id="PTHR36118:SF1">
    <property type="entry name" value="ION-TRANSLOCATING OXIDOREDUCTASE COMPLEX SUBUNIT G"/>
    <property type="match status" value="1"/>
</dbReference>
<evidence type="ECO:0000256" key="4">
    <source>
        <dbReference type="ARBA" id="ARBA00022643"/>
    </source>
</evidence>
<gene>
    <name evidence="8" type="ordered locus">GbCGDNIH1_1687</name>
</gene>
<evidence type="ECO:0000256" key="5">
    <source>
        <dbReference type="ARBA" id="ARBA00022982"/>
    </source>
</evidence>
<organism evidence="8 9">
    <name type="scientific">Granulibacter bethesdensis (strain ATCC BAA-1260 / CGDNIH1)</name>
    <dbReference type="NCBI Taxonomy" id="391165"/>
    <lineage>
        <taxon>Bacteria</taxon>
        <taxon>Pseudomonadati</taxon>
        <taxon>Pseudomonadota</taxon>
        <taxon>Alphaproteobacteria</taxon>
        <taxon>Acetobacterales</taxon>
        <taxon>Acetobacteraceae</taxon>
        <taxon>Granulibacter</taxon>
    </lineage>
</organism>
<dbReference type="OrthoDB" id="9778782at2"/>
<keyword evidence="1" id="KW-0813">Transport</keyword>
<evidence type="ECO:0000256" key="1">
    <source>
        <dbReference type="ARBA" id="ARBA00022448"/>
    </source>
</evidence>
<dbReference type="GO" id="GO:0016491">
    <property type="term" value="F:oxidoreductase activity"/>
    <property type="evidence" value="ECO:0007669"/>
    <property type="project" value="UniProtKB-KW"/>
</dbReference>
<dbReference type="InterPro" id="IPR010209">
    <property type="entry name" value="Ion_transpt_RnfG/RsxG"/>
</dbReference>
<evidence type="ECO:0000313" key="9">
    <source>
        <dbReference type="Proteomes" id="UP000001963"/>
    </source>
</evidence>
<dbReference type="Proteomes" id="UP000001963">
    <property type="component" value="Chromosome"/>
</dbReference>
<keyword evidence="2" id="KW-0597">Phosphoprotein</keyword>
<dbReference type="AlphaFoldDB" id="Q0BRG7"/>
<feature type="signal peptide" evidence="6">
    <location>
        <begin position="1"/>
        <end position="22"/>
    </location>
</feature>
<protein>
    <submittedName>
        <fullName evidence="8">Na(+)-translocating NADH-quinone reductase subunit C</fullName>
        <ecNumber evidence="8">1.6.5.8</ecNumber>
    </submittedName>
</protein>
<dbReference type="InterPro" id="IPR007329">
    <property type="entry name" value="FMN-bd"/>
</dbReference>
<dbReference type="GO" id="GO:0009055">
    <property type="term" value="F:electron transfer activity"/>
    <property type="evidence" value="ECO:0007669"/>
    <property type="project" value="InterPro"/>
</dbReference>
<accession>Q0BRG7</accession>
<feature type="domain" description="FMN-binding" evidence="7">
    <location>
        <begin position="87"/>
        <end position="168"/>
    </location>
</feature>
<dbReference type="PANTHER" id="PTHR36118">
    <property type="entry name" value="ION-TRANSLOCATING OXIDOREDUCTASE COMPLEX SUBUNIT G"/>
    <property type="match status" value="1"/>
</dbReference>
<dbReference type="RefSeq" id="WP_011632389.1">
    <property type="nucleotide sequence ID" value="NC_008343.2"/>
</dbReference>
<evidence type="ECO:0000259" key="7">
    <source>
        <dbReference type="SMART" id="SM00900"/>
    </source>
</evidence>
<dbReference type="EMBL" id="CP000394">
    <property type="protein sequence ID" value="ABI62585.1"/>
    <property type="molecule type" value="Genomic_DNA"/>
</dbReference>
<proteinExistence type="predicted"/>
<keyword evidence="6" id="KW-0732">Signal</keyword>
<feature type="chain" id="PRO_5004169385" evidence="6">
    <location>
        <begin position="23"/>
        <end position="177"/>
    </location>
</feature>
<evidence type="ECO:0000256" key="3">
    <source>
        <dbReference type="ARBA" id="ARBA00022630"/>
    </source>
</evidence>
<evidence type="ECO:0000256" key="6">
    <source>
        <dbReference type="SAM" id="SignalP"/>
    </source>
</evidence>
<dbReference type="GO" id="GO:0010181">
    <property type="term" value="F:FMN binding"/>
    <property type="evidence" value="ECO:0007669"/>
    <property type="project" value="InterPro"/>
</dbReference>
<dbReference type="GO" id="GO:0005886">
    <property type="term" value="C:plasma membrane"/>
    <property type="evidence" value="ECO:0007669"/>
    <property type="project" value="InterPro"/>
</dbReference>
<dbReference type="KEGG" id="gbe:GbCGDNIH1_1687"/>
<sequence>MKNRFFLLASVPAAIIGCAAYAETYFTVAQVQALMFPGQTLTEDFRKMTDAQKQEIENRSNTNVEHHKVKLWRAPDGGALMVDQVTGKHEYITYAVAIDKNGAVRDIEIMDYRETYGGQIKDASWRQQFVGKTLDSPLTLEKDIRNISGGTLSARHITDGVRRLLTTYAVLYNNGRQ</sequence>
<dbReference type="EC" id="1.6.5.8" evidence="8"/>